<feature type="transmembrane region" description="Helical" evidence="6">
    <location>
        <begin position="156"/>
        <end position="179"/>
    </location>
</feature>
<reference evidence="10 11" key="1">
    <citation type="submission" date="2014-09" db="EMBL/GenBank/DDBJ databases">
        <title>Butyrate-producing bacteria isolated from human gut.</title>
        <authorList>
            <person name="Zhang Q."/>
            <person name="Zhao L."/>
        </authorList>
    </citation>
    <scope>NUCLEOTIDE SEQUENCE [LARGE SCALE GENOMIC DNA]</scope>
    <source>
        <strain evidence="10 11">21</strain>
    </source>
</reference>
<dbReference type="GO" id="GO:0140359">
    <property type="term" value="F:ABC-type transporter activity"/>
    <property type="evidence" value="ECO:0007669"/>
    <property type="project" value="InterPro"/>
</dbReference>
<accession>A0A2V1JUH7</accession>
<feature type="transmembrane region" description="Helical" evidence="6">
    <location>
        <begin position="677"/>
        <end position="695"/>
    </location>
</feature>
<feature type="transmembrane region" description="Helical" evidence="6">
    <location>
        <begin position="12"/>
        <end position="33"/>
    </location>
</feature>
<feature type="domain" description="ABC-2 type transporter transmembrane" evidence="8">
    <location>
        <begin position="44"/>
        <end position="173"/>
    </location>
</feature>
<evidence type="ECO:0000259" key="7">
    <source>
        <dbReference type="Pfam" id="PF09822"/>
    </source>
</evidence>
<evidence type="ECO:0000259" key="8">
    <source>
        <dbReference type="Pfam" id="PF12698"/>
    </source>
</evidence>
<dbReference type="PANTHER" id="PTHR30294:SF29">
    <property type="entry name" value="MULTIDRUG ABC TRANSPORTER PERMEASE YBHS-RELATED"/>
    <property type="match status" value="1"/>
</dbReference>
<evidence type="ECO:0000256" key="4">
    <source>
        <dbReference type="ARBA" id="ARBA00022989"/>
    </source>
</evidence>
<dbReference type="InterPro" id="IPR019196">
    <property type="entry name" value="ABC_transp_unknown"/>
</dbReference>
<evidence type="ECO:0000256" key="5">
    <source>
        <dbReference type="ARBA" id="ARBA00023136"/>
    </source>
</evidence>
<dbReference type="Pfam" id="PF09822">
    <property type="entry name" value="ABC_transp_aux"/>
    <property type="match status" value="1"/>
</dbReference>
<organism evidence="10 11">
    <name type="scientific">Eubacterium ramulus</name>
    <dbReference type="NCBI Taxonomy" id="39490"/>
    <lineage>
        <taxon>Bacteria</taxon>
        <taxon>Bacillati</taxon>
        <taxon>Bacillota</taxon>
        <taxon>Clostridia</taxon>
        <taxon>Eubacteriales</taxon>
        <taxon>Eubacteriaceae</taxon>
        <taxon>Eubacterium</taxon>
    </lineage>
</organism>
<protein>
    <submittedName>
        <fullName evidence="10">Copper ABC transporter permease</fullName>
    </submittedName>
</protein>
<keyword evidence="2" id="KW-1003">Cell membrane</keyword>
<dbReference type="PANTHER" id="PTHR30294">
    <property type="entry name" value="MEMBRANE COMPONENT OF ABC TRANSPORTER YHHJ-RELATED"/>
    <property type="match status" value="1"/>
</dbReference>
<dbReference type="InterPro" id="IPR013525">
    <property type="entry name" value="ABC2_TM"/>
</dbReference>
<dbReference type="AlphaFoldDB" id="A0A2V1JUH7"/>
<name>A0A2V1JUH7_EUBRA</name>
<dbReference type="Pfam" id="PF23357">
    <property type="entry name" value="DUF7088"/>
    <property type="match status" value="1"/>
</dbReference>
<dbReference type="InterPro" id="IPR055396">
    <property type="entry name" value="DUF7088"/>
</dbReference>
<dbReference type="RefSeq" id="WP_109214505.1">
    <property type="nucleotide sequence ID" value="NZ_JRFU01000011.1"/>
</dbReference>
<dbReference type="GO" id="GO:0005886">
    <property type="term" value="C:plasma membrane"/>
    <property type="evidence" value="ECO:0007669"/>
    <property type="project" value="UniProtKB-SubCell"/>
</dbReference>
<feature type="transmembrane region" description="Helical" evidence="6">
    <location>
        <begin position="45"/>
        <end position="65"/>
    </location>
</feature>
<evidence type="ECO:0000313" key="10">
    <source>
        <dbReference type="EMBL" id="PWE87876.1"/>
    </source>
</evidence>
<gene>
    <name evidence="10" type="ORF">LG34_01275</name>
</gene>
<evidence type="ECO:0000259" key="9">
    <source>
        <dbReference type="Pfam" id="PF23357"/>
    </source>
</evidence>
<dbReference type="Pfam" id="PF12698">
    <property type="entry name" value="ABC2_membrane_3"/>
    <property type="match status" value="1"/>
</dbReference>
<feature type="transmembrane region" description="Helical" evidence="6">
    <location>
        <begin position="95"/>
        <end position="116"/>
    </location>
</feature>
<evidence type="ECO:0000256" key="3">
    <source>
        <dbReference type="ARBA" id="ARBA00022692"/>
    </source>
</evidence>
<dbReference type="OrthoDB" id="9766228at2"/>
<evidence type="ECO:0000313" key="11">
    <source>
        <dbReference type="Proteomes" id="UP000245288"/>
    </source>
</evidence>
<keyword evidence="11" id="KW-1185">Reference proteome</keyword>
<dbReference type="EMBL" id="JRFU01000011">
    <property type="protein sequence ID" value="PWE87876.1"/>
    <property type="molecule type" value="Genomic_DNA"/>
</dbReference>
<keyword evidence="5 6" id="KW-0472">Membrane</keyword>
<comment type="subcellular location">
    <subcellularLocation>
        <location evidence="1">Cell membrane</location>
        <topology evidence="1">Multi-pass membrane protein</topology>
    </subcellularLocation>
</comment>
<evidence type="ECO:0000256" key="6">
    <source>
        <dbReference type="SAM" id="Phobius"/>
    </source>
</evidence>
<comment type="caution">
    <text evidence="10">The sequence shown here is derived from an EMBL/GenBank/DDBJ whole genome shotgun (WGS) entry which is preliminary data.</text>
</comment>
<feature type="domain" description="ABC-type uncharacterised transport system" evidence="7">
    <location>
        <begin position="409"/>
        <end position="606"/>
    </location>
</feature>
<proteinExistence type="predicted"/>
<feature type="transmembrane region" description="Helical" evidence="6">
    <location>
        <begin position="199"/>
        <end position="225"/>
    </location>
</feature>
<feature type="transmembrane region" description="Helical" evidence="6">
    <location>
        <begin position="128"/>
        <end position="149"/>
    </location>
</feature>
<evidence type="ECO:0000256" key="1">
    <source>
        <dbReference type="ARBA" id="ARBA00004651"/>
    </source>
</evidence>
<keyword evidence="4 6" id="KW-1133">Transmembrane helix</keyword>
<sequence length="700" mass="76055">MKAVLKRELKAYFTSVIGWIFLAAFFFVFNLYFVANNLIYGTPYLSYSLSNVAFVLVIIIPILAMRSMAEDRRTKTDQLLYTAPVSIPKVIIGKFLALVAIFSIVVGAICLCPLLLSRFGNVPMTESYAAIFGIWLYGCLSIAICVFVSALTESQVIAAVLSFALLFIGFMMQQITGLISSSDNVVTKVLNALCTQTHLTNFCNGILDVTGIVYYVSGTVLFLFLTCQLVQKHRWSVSAKKIRRGVFNSSFVVIGLAIVVAVNVFANELPEKAKSVDLTSQNLYTLTDDSVNLVKDLKQDVTLYVLSSEKSADDTVARTLSNYEDASSHIKVEYIDPAVSPNFYASYTDTAPSDGSIIVVSGNTSKVVSSSDLYQYDIDYSTYTQTKSAYDGEGQLTSAISYVTSEDLPKVYTITGHGETALDDTFKSALEKMNISVEDLTLLQEEAIPEDAAAVIINGPTSDFSADDATKISTYLAGGGKLIVTTAYNKTEDTPNFDGILSAYDIQVTNGLVMDSDSSHYYQYPFYLLPDVASATQTSKVSNYVFMPYAQALTNAGVHTDTITWTDLLTTSDNAYVKTDISNITTFEKESGDQSGKFTLAANVTDSESGADITVVASVLAFSNDADSIVSGQNLALFKGIASTFASSDSAVSIDAKPYTYTTLSVNQSVAIMSETLLVMVLPVALIVIGIVIWYRRRRA</sequence>
<feature type="domain" description="DUF7088" evidence="9">
    <location>
        <begin position="281"/>
        <end position="342"/>
    </location>
</feature>
<keyword evidence="3 6" id="KW-0812">Transmembrane</keyword>
<dbReference type="InterPro" id="IPR051449">
    <property type="entry name" value="ABC-2_transporter_component"/>
</dbReference>
<evidence type="ECO:0000256" key="2">
    <source>
        <dbReference type="ARBA" id="ARBA00022475"/>
    </source>
</evidence>
<feature type="transmembrane region" description="Helical" evidence="6">
    <location>
        <begin position="246"/>
        <end position="266"/>
    </location>
</feature>
<dbReference type="Proteomes" id="UP000245288">
    <property type="component" value="Unassembled WGS sequence"/>
</dbReference>